<accession>A0A3B6LQU1</accession>
<dbReference type="PANTHER" id="PTHR31111">
    <property type="entry name" value="BNAA05G37150D PROTEIN-RELATED"/>
    <property type="match status" value="1"/>
</dbReference>
<dbReference type="OMA" id="HRTHAWA"/>
<dbReference type="PROSITE" id="PS50181">
    <property type="entry name" value="FBOX"/>
    <property type="match status" value="1"/>
</dbReference>
<dbReference type="OrthoDB" id="665134at2759"/>
<name>A0A3B6LQU1_WHEAT</name>
<dbReference type="PANTHER" id="PTHR31111:SF133">
    <property type="entry name" value="OS07G0196600 PROTEIN"/>
    <property type="match status" value="1"/>
</dbReference>
<dbReference type="Pfam" id="PF08268">
    <property type="entry name" value="FBA_3"/>
    <property type="match status" value="1"/>
</dbReference>
<feature type="domain" description="F-box" evidence="1">
    <location>
        <begin position="18"/>
        <end position="65"/>
    </location>
</feature>
<keyword evidence="3" id="KW-1185">Reference proteome</keyword>
<dbReference type="Proteomes" id="UP000019116">
    <property type="component" value="Chromosome 5B"/>
</dbReference>
<dbReference type="InterPro" id="IPR036047">
    <property type="entry name" value="F-box-like_dom_sf"/>
</dbReference>
<dbReference type="Pfam" id="PF00646">
    <property type="entry name" value="F-box"/>
    <property type="match status" value="1"/>
</dbReference>
<proteinExistence type="predicted"/>
<dbReference type="STRING" id="4565.A0A3B6LQU1"/>
<dbReference type="SMART" id="SM00256">
    <property type="entry name" value="FBOX"/>
    <property type="match status" value="1"/>
</dbReference>
<dbReference type="InterPro" id="IPR013187">
    <property type="entry name" value="F-box-assoc_dom_typ3"/>
</dbReference>
<dbReference type="Gramene" id="TraesNOR5B03G02959050.1">
    <property type="protein sequence ID" value="TraesNOR5B03G02959050.1.CDS1"/>
    <property type="gene ID" value="TraesNOR5B03G02959050"/>
</dbReference>
<dbReference type="SUPFAM" id="SSF81383">
    <property type="entry name" value="F-box domain"/>
    <property type="match status" value="1"/>
</dbReference>
<dbReference type="Gramene" id="TraesCS5B03G0788200.1">
    <property type="protein sequence ID" value="TraesCS5B03G0788200.1.CDS1"/>
    <property type="gene ID" value="TraesCS5B03G0788200"/>
</dbReference>
<evidence type="ECO:0000259" key="1">
    <source>
        <dbReference type="PROSITE" id="PS50181"/>
    </source>
</evidence>
<reference evidence="2" key="1">
    <citation type="submission" date="2018-08" db="EMBL/GenBank/DDBJ databases">
        <authorList>
            <person name="Rossello M."/>
        </authorList>
    </citation>
    <scope>NUCLEOTIDE SEQUENCE [LARGE SCALE GENOMIC DNA]</scope>
    <source>
        <strain evidence="2">cv. Chinese Spring</strain>
    </source>
</reference>
<dbReference type="SUPFAM" id="SSF63829">
    <property type="entry name" value="Calcium-dependent phosphotriesterase"/>
    <property type="match status" value="1"/>
</dbReference>
<organism evidence="2">
    <name type="scientific">Triticum aestivum</name>
    <name type="common">Wheat</name>
    <dbReference type="NCBI Taxonomy" id="4565"/>
    <lineage>
        <taxon>Eukaryota</taxon>
        <taxon>Viridiplantae</taxon>
        <taxon>Streptophyta</taxon>
        <taxon>Embryophyta</taxon>
        <taxon>Tracheophyta</taxon>
        <taxon>Spermatophyta</taxon>
        <taxon>Magnoliopsida</taxon>
        <taxon>Liliopsida</taxon>
        <taxon>Poales</taxon>
        <taxon>Poaceae</taxon>
        <taxon>BOP clade</taxon>
        <taxon>Pooideae</taxon>
        <taxon>Triticodae</taxon>
        <taxon>Triticeae</taxon>
        <taxon>Triticinae</taxon>
        <taxon>Triticum</taxon>
    </lineage>
</organism>
<dbReference type="Gramene" id="TraesCS5B02G310300.1">
    <property type="protein sequence ID" value="TraesCS5B02G310300.1.cds1"/>
    <property type="gene ID" value="TraesCS5B02G310300"/>
</dbReference>
<evidence type="ECO:0000313" key="2">
    <source>
        <dbReference type="EnsemblPlants" id="TraesCS5B02G310300.1.cds1"/>
    </source>
</evidence>
<dbReference type="AlphaFoldDB" id="A0A3B6LQU1"/>
<protein>
    <recommendedName>
        <fullName evidence="1">F-box domain-containing protein</fullName>
    </recommendedName>
</protein>
<evidence type="ECO:0000313" key="3">
    <source>
        <dbReference type="Proteomes" id="UP000019116"/>
    </source>
</evidence>
<dbReference type="InterPro" id="IPR001810">
    <property type="entry name" value="F-box_dom"/>
</dbReference>
<dbReference type="InterPro" id="IPR017451">
    <property type="entry name" value="F-box-assoc_interact_dom"/>
</dbReference>
<reference evidence="2" key="2">
    <citation type="submission" date="2018-10" db="UniProtKB">
        <authorList>
            <consortium name="EnsemblPlants"/>
        </authorList>
    </citation>
    <scope>IDENTIFICATION</scope>
</reference>
<dbReference type="NCBIfam" id="TIGR01640">
    <property type="entry name" value="F_box_assoc_1"/>
    <property type="match status" value="1"/>
</dbReference>
<dbReference type="Gene3D" id="1.20.1280.50">
    <property type="match status" value="1"/>
</dbReference>
<dbReference type="EnsemblPlants" id="TraesCS5B02G310300.1">
    <property type="protein sequence ID" value="TraesCS5B02G310300.1.cds1"/>
    <property type="gene ID" value="TraesCS5B02G310300"/>
</dbReference>
<sequence>MGNINWKIENKSETGSNPMEACFLPTDLLVEILLRLPPSARRRARLVCKLWRDVVAEHTTEMQSRAKVLLWHASSAAAYVVDDLSSSSTGSYTELCRIARVPGERTYNYPDEVQLVGTCNGLLCICDNRGERTGGTVTLVNPATGEKLLVPPLPGAAQFALNYHCQKWDRAYCFAYHPTSGQHKVVHLPCSFDRVCDYDAAHVLTLGETAWHEVRGTNGKRCNLHAGVVSVDGVTYWVTDGGTARIVSFDLDNGQVASSTIELPSLPDKPDDYNLTEVQGRLGVVIRSPSGTREAWVRDKGKWICRYVLRCKWQQIPRPYFAHGEYFLKFEGKLLYGYSRKSGVVKVSRKDEGRLVAKMKDDNNFGSNYQTFVYVKTSEPLGVYDTTK</sequence>